<accession>A0A379Y3M4</accession>
<dbReference type="InterPro" id="IPR008929">
    <property type="entry name" value="Chondroitin_lyas"/>
</dbReference>
<dbReference type="InterPro" id="IPR011071">
    <property type="entry name" value="Lyase_8-like_C"/>
</dbReference>
<dbReference type="Proteomes" id="UP000255534">
    <property type="component" value="Unassembled WGS sequence"/>
</dbReference>
<dbReference type="Gene3D" id="1.50.10.100">
    <property type="entry name" value="Chondroitin AC/alginate lyase"/>
    <property type="match status" value="1"/>
</dbReference>
<feature type="chain" id="PRO_5016665498" evidence="5">
    <location>
        <begin position="21"/>
        <end position="800"/>
    </location>
</feature>
<organism evidence="9 10">
    <name type="scientific">Salmonella enterica I</name>
    <dbReference type="NCBI Taxonomy" id="59201"/>
    <lineage>
        <taxon>Bacteria</taxon>
        <taxon>Pseudomonadati</taxon>
        <taxon>Pseudomonadota</taxon>
        <taxon>Gammaproteobacteria</taxon>
        <taxon>Enterobacterales</taxon>
        <taxon>Enterobacteriaceae</taxon>
        <taxon>Salmonella</taxon>
    </lineage>
</organism>
<feature type="active site" evidence="4">
    <location>
        <position position="292"/>
    </location>
</feature>
<dbReference type="GO" id="GO:0005576">
    <property type="term" value="C:extracellular region"/>
    <property type="evidence" value="ECO:0007669"/>
    <property type="project" value="InterPro"/>
</dbReference>
<dbReference type="SUPFAM" id="SSF49863">
    <property type="entry name" value="Hyaluronate lyase-like, C-terminal domain"/>
    <property type="match status" value="1"/>
</dbReference>
<dbReference type="InterPro" id="IPR004103">
    <property type="entry name" value="Lyase_8_C"/>
</dbReference>
<feature type="domain" description="Polysaccharide lyase family 8 central" evidence="6">
    <location>
        <begin position="430"/>
        <end position="677"/>
    </location>
</feature>
<gene>
    <name evidence="9" type="ORF">NCTC5798_06050</name>
</gene>
<reference evidence="9 10" key="1">
    <citation type="submission" date="2018-06" db="EMBL/GenBank/DDBJ databases">
        <authorList>
            <consortium name="Pathogen Informatics"/>
            <person name="Doyle S."/>
        </authorList>
    </citation>
    <scope>NUCLEOTIDE SEQUENCE [LARGE SCALE GENOMIC DNA]</scope>
    <source>
        <strain evidence="9 10">NCTC5798</strain>
    </source>
</reference>
<dbReference type="PANTHER" id="PTHR38481">
    <property type="entry name" value="HYALURONATE LYASE"/>
    <property type="match status" value="1"/>
</dbReference>
<comment type="similarity">
    <text evidence="1">Belongs to the polysaccharide lyase 8 family.</text>
</comment>
<dbReference type="Pfam" id="PF08124">
    <property type="entry name" value="Lyase_8_N"/>
    <property type="match status" value="1"/>
</dbReference>
<dbReference type="SMR" id="A0A379Y3M4"/>
<evidence type="ECO:0000256" key="5">
    <source>
        <dbReference type="SAM" id="SignalP"/>
    </source>
</evidence>
<dbReference type="GO" id="GO:0030246">
    <property type="term" value="F:carbohydrate binding"/>
    <property type="evidence" value="ECO:0007669"/>
    <property type="project" value="InterPro"/>
</dbReference>
<evidence type="ECO:0000313" key="9">
    <source>
        <dbReference type="EMBL" id="SUI39609.1"/>
    </source>
</evidence>
<dbReference type="SUPFAM" id="SSF74650">
    <property type="entry name" value="Galactose mutarotase-like"/>
    <property type="match status" value="1"/>
</dbReference>
<feature type="domain" description="Polysaccharide lyase 8 N-terminal alpha-helical" evidence="8">
    <location>
        <begin position="69"/>
        <end position="385"/>
    </location>
</feature>
<dbReference type="Gene3D" id="2.60.220.10">
    <property type="entry name" value="Polysaccharide lyase family 8-like, C-terminal"/>
    <property type="match status" value="1"/>
</dbReference>
<evidence type="ECO:0000256" key="3">
    <source>
        <dbReference type="ARBA" id="ARBA00023239"/>
    </source>
</evidence>
<name>A0A379Y3M4_SALET</name>
<dbReference type="InterPro" id="IPR011013">
    <property type="entry name" value="Gal_mutarotase_sf_dom"/>
</dbReference>
<keyword evidence="2 5" id="KW-0732">Signal</keyword>
<dbReference type="CDD" id="cd01083">
    <property type="entry name" value="GAG_Lyase"/>
    <property type="match status" value="1"/>
</dbReference>
<dbReference type="InterPro" id="IPR012970">
    <property type="entry name" value="Lyase_8_alpha_N"/>
</dbReference>
<feature type="signal peptide" evidence="5">
    <location>
        <begin position="1"/>
        <end position="20"/>
    </location>
</feature>
<protein>
    <submittedName>
        <fullName evidence="9">Hyaluronate lyase</fullName>
        <ecNumber evidence="9">4.2.2.1</ecNumber>
    </submittedName>
</protein>
<feature type="domain" description="Polysaccharide lyase family 8 C-terminal" evidence="7">
    <location>
        <begin position="688"/>
        <end position="747"/>
    </location>
</feature>
<sequence length="800" mass="88508">MKKTTLAVTLLCLSMSSVQARITTENENLSAEKQTASQLNQQQLIERMRNTWRNNFVPSGSAASGLSTEYIAALNRSANNLWKGIDKNAPVAQLWEDTVLDDESTSGRLKLGTTLYTVYQRLFILAKAWATPGTDLYKNTQLYTLLKSALINLNLDYYNDQTPEWGNWWNWELGISRSVNNTLVILYEELPASLINKYNLATRHFVRDPRYLAEGSGAPYSTTKNAFTSTGGNRIDSAMVVFVRGLLANDPTEINAAVVSVPEVLNTVQSGDGFYPDGSFIQHKDLAYSGTYGQVLLNGLGLIKNSVAGTPWDFSSEDNRRIYSVIRDAFLPLLLEGKMPDAVNGRSISRKNGQDRDVGTSVMNAIALFVNGAPAEDKRHIERVLKAQLNKNTAEYYHSHLPENLTSWQVIKRIQQDKELTPASPIPGAKLYADMDRLVYQGANYHAVVAMHSSRTGSYECINNENLKGQRTSDGMTWLYLPDADQYRDYWPVVDSRFLPGTTSAGEQGWCDEQYRVTQLGRANIAWAGGNTLNSWASASMHLKVPTYSLKAKKSWFMAPHELVMLGSQISSSSPAVTTIANQKISDSAQVLVDGTVLQPGQEKKATQSVVLKDKDNNIIWKPLAGSTAQVSVKKRQGDWADIGTSSGKVSAQFLTIIQSHRTESDNHYAWVIWPSATELSSTHSGITLLVNDPKVQAVSLPDQQVVYANFWRSASVAGIKALTPMSLIMTTTVQGFQVAVSSPRRDSRVSFQLTENAVPLHIANDPDKRVSLNGNIISVDVSHLRGSSYSFELIRNKQD</sequence>
<evidence type="ECO:0000256" key="4">
    <source>
        <dbReference type="PIRSR" id="PIRSR638970-1"/>
    </source>
</evidence>
<dbReference type="InterPro" id="IPR038970">
    <property type="entry name" value="Lyase_8"/>
</dbReference>
<dbReference type="AlphaFoldDB" id="A0A379Y3M4"/>
<dbReference type="InterPro" id="IPR003159">
    <property type="entry name" value="Lyase_8_central_dom"/>
</dbReference>
<dbReference type="Pfam" id="PF02278">
    <property type="entry name" value="Lyase_8"/>
    <property type="match status" value="1"/>
</dbReference>
<evidence type="ECO:0000256" key="2">
    <source>
        <dbReference type="ARBA" id="ARBA00022729"/>
    </source>
</evidence>
<dbReference type="GO" id="GO:0005975">
    <property type="term" value="P:carbohydrate metabolic process"/>
    <property type="evidence" value="ECO:0007669"/>
    <property type="project" value="InterPro"/>
</dbReference>
<dbReference type="EMBL" id="UGXK01000002">
    <property type="protein sequence ID" value="SUI39609.1"/>
    <property type="molecule type" value="Genomic_DNA"/>
</dbReference>
<evidence type="ECO:0000256" key="1">
    <source>
        <dbReference type="ARBA" id="ARBA00006699"/>
    </source>
</evidence>
<dbReference type="InterPro" id="IPR014718">
    <property type="entry name" value="GH-type_carb-bd"/>
</dbReference>
<dbReference type="Pfam" id="PF02884">
    <property type="entry name" value="Lyase_8_C"/>
    <property type="match status" value="1"/>
</dbReference>
<keyword evidence="3 9" id="KW-0456">Lyase</keyword>
<dbReference type="EC" id="4.2.2.1" evidence="9"/>
<dbReference type="PANTHER" id="PTHR38481:SF1">
    <property type="entry name" value="HYALURONATE LYASE"/>
    <property type="match status" value="1"/>
</dbReference>
<evidence type="ECO:0000259" key="8">
    <source>
        <dbReference type="Pfam" id="PF08124"/>
    </source>
</evidence>
<dbReference type="SUPFAM" id="SSF48230">
    <property type="entry name" value="Chondroitin AC/alginate lyase"/>
    <property type="match status" value="1"/>
</dbReference>
<feature type="active site" evidence="4">
    <location>
        <position position="283"/>
    </location>
</feature>
<dbReference type="GO" id="GO:0030340">
    <property type="term" value="F:hyaluronate lyase activity"/>
    <property type="evidence" value="ECO:0007669"/>
    <property type="project" value="UniProtKB-EC"/>
</dbReference>
<evidence type="ECO:0000259" key="7">
    <source>
        <dbReference type="Pfam" id="PF02884"/>
    </source>
</evidence>
<feature type="active site" evidence="4">
    <location>
        <position position="346"/>
    </location>
</feature>
<evidence type="ECO:0000313" key="10">
    <source>
        <dbReference type="Proteomes" id="UP000255534"/>
    </source>
</evidence>
<evidence type="ECO:0000259" key="6">
    <source>
        <dbReference type="Pfam" id="PF02278"/>
    </source>
</evidence>
<proteinExistence type="inferred from homology"/>
<dbReference type="Gene3D" id="2.70.98.10">
    <property type="match status" value="1"/>
</dbReference>